<protein>
    <submittedName>
        <fullName evidence="7">Uncharacterized protein</fullName>
    </submittedName>
</protein>
<dbReference type="EMBL" id="JAZGQO010000008">
    <property type="protein sequence ID" value="KAK6178856.1"/>
    <property type="molecule type" value="Genomic_DNA"/>
</dbReference>
<evidence type="ECO:0000256" key="2">
    <source>
        <dbReference type="ARBA" id="ARBA00022448"/>
    </source>
</evidence>
<name>A0AAN8PTW4_PATCE</name>
<dbReference type="Proteomes" id="UP001347796">
    <property type="component" value="Unassembled WGS sequence"/>
</dbReference>
<dbReference type="Gene3D" id="1.20.1250.20">
    <property type="entry name" value="MFS general substrate transporter like domains"/>
    <property type="match status" value="1"/>
</dbReference>
<dbReference type="AlphaFoldDB" id="A0AAN8PTW4"/>
<feature type="transmembrane region" description="Helical" evidence="6">
    <location>
        <begin position="23"/>
        <end position="44"/>
    </location>
</feature>
<feature type="transmembrane region" description="Helical" evidence="6">
    <location>
        <begin position="76"/>
        <end position="97"/>
    </location>
</feature>
<dbReference type="InterPro" id="IPR036259">
    <property type="entry name" value="MFS_trans_sf"/>
</dbReference>
<evidence type="ECO:0000256" key="3">
    <source>
        <dbReference type="ARBA" id="ARBA00022692"/>
    </source>
</evidence>
<dbReference type="PANTHER" id="PTHR23503">
    <property type="entry name" value="SOLUTE CARRIER FAMILY 2"/>
    <property type="match status" value="1"/>
</dbReference>
<evidence type="ECO:0000313" key="7">
    <source>
        <dbReference type="EMBL" id="KAK6178856.1"/>
    </source>
</evidence>
<dbReference type="PANTHER" id="PTHR23503:SF8">
    <property type="entry name" value="FACILITATED GLUCOSE TRANSPORTER PROTEIN 1"/>
    <property type="match status" value="1"/>
</dbReference>
<dbReference type="InterPro" id="IPR005828">
    <property type="entry name" value="MFS_sugar_transport-like"/>
</dbReference>
<evidence type="ECO:0000313" key="8">
    <source>
        <dbReference type="Proteomes" id="UP001347796"/>
    </source>
</evidence>
<keyword evidence="5 6" id="KW-0472">Membrane</keyword>
<dbReference type="InterPro" id="IPR045263">
    <property type="entry name" value="GLUT"/>
</dbReference>
<dbReference type="GO" id="GO:0015149">
    <property type="term" value="F:hexose transmembrane transporter activity"/>
    <property type="evidence" value="ECO:0007669"/>
    <property type="project" value="TreeGrafter"/>
</dbReference>
<sequence>MMSTEKEEQIPLIQKDIPESSGFTWYLGLAAIICVVGSSFQVGYNNALTNSPQEVLKLFINESYQTNYNETISEELLTTFWAITSSAIGIGGMIGSLV</sequence>
<dbReference type="Pfam" id="PF00083">
    <property type="entry name" value="Sugar_tr"/>
    <property type="match status" value="1"/>
</dbReference>
<keyword evidence="4 6" id="KW-1133">Transmembrane helix</keyword>
<evidence type="ECO:0000256" key="5">
    <source>
        <dbReference type="ARBA" id="ARBA00023136"/>
    </source>
</evidence>
<gene>
    <name evidence="7" type="ORF">SNE40_011346</name>
</gene>
<comment type="subcellular location">
    <subcellularLocation>
        <location evidence="1">Membrane</location>
    </subcellularLocation>
</comment>
<organism evidence="7 8">
    <name type="scientific">Patella caerulea</name>
    <name type="common">Rayed Mediterranean limpet</name>
    <dbReference type="NCBI Taxonomy" id="87958"/>
    <lineage>
        <taxon>Eukaryota</taxon>
        <taxon>Metazoa</taxon>
        <taxon>Spiralia</taxon>
        <taxon>Lophotrochozoa</taxon>
        <taxon>Mollusca</taxon>
        <taxon>Gastropoda</taxon>
        <taxon>Patellogastropoda</taxon>
        <taxon>Patelloidea</taxon>
        <taxon>Patellidae</taxon>
        <taxon>Patella</taxon>
    </lineage>
</organism>
<keyword evidence="3 6" id="KW-0812">Transmembrane</keyword>
<dbReference type="GO" id="GO:0016020">
    <property type="term" value="C:membrane"/>
    <property type="evidence" value="ECO:0007669"/>
    <property type="project" value="UniProtKB-SubCell"/>
</dbReference>
<keyword evidence="2" id="KW-0813">Transport</keyword>
<comment type="caution">
    <text evidence="7">The sequence shown here is derived from an EMBL/GenBank/DDBJ whole genome shotgun (WGS) entry which is preliminary data.</text>
</comment>
<keyword evidence="8" id="KW-1185">Reference proteome</keyword>
<reference evidence="7 8" key="1">
    <citation type="submission" date="2024-01" db="EMBL/GenBank/DDBJ databases">
        <title>The genome of the rayed Mediterranean limpet Patella caerulea (Linnaeus, 1758).</title>
        <authorList>
            <person name="Anh-Thu Weber A."/>
            <person name="Halstead-Nussloch G."/>
        </authorList>
    </citation>
    <scope>NUCLEOTIDE SEQUENCE [LARGE SCALE GENOMIC DNA]</scope>
    <source>
        <strain evidence="7">AATW-2023a</strain>
        <tissue evidence="7">Whole specimen</tissue>
    </source>
</reference>
<accession>A0AAN8PTW4</accession>
<evidence type="ECO:0000256" key="4">
    <source>
        <dbReference type="ARBA" id="ARBA00022989"/>
    </source>
</evidence>
<evidence type="ECO:0000256" key="1">
    <source>
        <dbReference type="ARBA" id="ARBA00004370"/>
    </source>
</evidence>
<proteinExistence type="predicted"/>
<evidence type="ECO:0000256" key="6">
    <source>
        <dbReference type="SAM" id="Phobius"/>
    </source>
</evidence>